<dbReference type="AlphaFoldDB" id="A0A9D7SHD7"/>
<comment type="subcellular location">
    <subcellularLocation>
        <location evidence="8">Cytoplasm</location>
    </subcellularLocation>
</comment>
<dbReference type="PROSITE" id="PS00902">
    <property type="entry name" value="GLUTAMATE_5_KINASE"/>
    <property type="match status" value="1"/>
</dbReference>
<comment type="catalytic activity">
    <reaction evidence="8">
        <text>L-glutamate + ATP = L-glutamyl 5-phosphate + ADP</text>
        <dbReference type="Rhea" id="RHEA:14877"/>
        <dbReference type="ChEBI" id="CHEBI:29985"/>
        <dbReference type="ChEBI" id="CHEBI:30616"/>
        <dbReference type="ChEBI" id="CHEBI:58274"/>
        <dbReference type="ChEBI" id="CHEBI:456216"/>
        <dbReference type="EC" id="2.7.2.11"/>
    </reaction>
</comment>
<keyword evidence="3 8" id="KW-0641">Proline biosynthesis</keyword>
<organism evidence="10 11">
    <name type="scientific">Candidatus Geothrix skivensis</name>
    <dbReference type="NCBI Taxonomy" id="2954439"/>
    <lineage>
        <taxon>Bacteria</taxon>
        <taxon>Pseudomonadati</taxon>
        <taxon>Acidobacteriota</taxon>
        <taxon>Holophagae</taxon>
        <taxon>Holophagales</taxon>
        <taxon>Holophagaceae</taxon>
        <taxon>Geothrix</taxon>
    </lineage>
</organism>
<dbReference type="Gene3D" id="3.40.1160.10">
    <property type="entry name" value="Acetylglutamate kinase-like"/>
    <property type="match status" value="1"/>
</dbReference>
<dbReference type="PRINTS" id="PR00474">
    <property type="entry name" value="GLU5KINASE"/>
</dbReference>
<keyword evidence="6 8" id="KW-0418">Kinase</keyword>
<dbReference type="GO" id="GO:0005524">
    <property type="term" value="F:ATP binding"/>
    <property type="evidence" value="ECO:0007669"/>
    <property type="project" value="UniProtKB-KW"/>
</dbReference>
<evidence type="ECO:0000256" key="4">
    <source>
        <dbReference type="ARBA" id="ARBA00022679"/>
    </source>
</evidence>
<dbReference type="InterPro" id="IPR041739">
    <property type="entry name" value="G5K_ProB"/>
</dbReference>
<dbReference type="EMBL" id="JADKIO010000006">
    <property type="protein sequence ID" value="MBK9796725.1"/>
    <property type="molecule type" value="Genomic_DNA"/>
</dbReference>
<dbReference type="GO" id="GO:0005829">
    <property type="term" value="C:cytosol"/>
    <property type="evidence" value="ECO:0007669"/>
    <property type="project" value="TreeGrafter"/>
</dbReference>
<dbReference type="PANTHER" id="PTHR43654">
    <property type="entry name" value="GLUTAMATE 5-KINASE"/>
    <property type="match status" value="1"/>
</dbReference>
<feature type="binding site" evidence="8">
    <location>
        <position position="70"/>
    </location>
    <ligand>
        <name>substrate</name>
    </ligand>
</feature>
<gene>
    <name evidence="8 10" type="primary">proB</name>
    <name evidence="10" type="ORF">IPP58_09550</name>
</gene>
<evidence type="ECO:0000313" key="11">
    <source>
        <dbReference type="Proteomes" id="UP000886657"/>
    </source>
</evidence>
<evidence type="ECO:0000256" key="2">
    <source>
        <dbReference type="ARBA" id="ARBA00022605"/>
    </source>
</evidence>
<proteinExistence type="inferred from homology"/>
<accession>A0A9D7SHD7</accession>
<dbReference type="CDD" id="cd04242">
    <property type="entry name" value="AAK_G5K_ProB"/>
    <property type="match status" value="1"/>
</dbReference>
<evidence type="ECO:0000313" key="10">
    <source>
        <dbReference type="EMBL" id="MBK9796725.1"/>
    </source>
</evidence>
<dbReference type="Proteomes" id="UP000886657">
    <property type="component" value="Unassembled WGS sequence"/>
</dbReference>
<feature type="binding site" evidence="8">
    <location>
        <begin position="196"/>
        <end position="197"/>
    </location>
    <ligand>
        <name>ATP</name>
        <dbReference type="ChEBI" id="CHEBI:30616"/>
    </ligand>
</feature>
<comment type="caution">
    <text evidence="10">The sequence shown here is derived from an EMBL/GenBank/DDBJ whole genome shotgun (WGS) entry which is preliminary data.</text>
</comment>
<dbReference type="HAMAP" id="MF_00456">
    <property type="entry name" value="ProB"/>
    <property type="match status" value="1"/>
</dbReference>
<dbReference type="GO" id="GO:0055129">
    <property type="term" value="P:L-proline biosynthetic process"/>
    <property type="evidence" value="ECO:0007669"/>
    <property type="project" value="UniProtKB-UniRule"/>
</dbReference>
<dbReference type="SUPFAM" id="SSF53633">
    <property type="entry name" value="Carbamate kinase-like"/>
    <property type="match status" value="1"/>
</dbReference>
<evidence type="ECO:0000256" key="6">
    <source>
        <dbReference type="ARBA" id="ARBA00022777"/>
    </source>
</evidence>
<dbReference type="NCBIfam" id="TIGR01027">
    <property type="entry name" value="proB"/>
    <property type="match status" value="1"/>
</dbReference>
<name>A0A9D7SHD7_9BACT</name>
<feature type="binding site" evidence="8">
    <location>
        <position position="155"/>
    </location>
    <ligand>
        <name>substrate</name>
    </ligand>
</feature>
<keyword evidence="7 8" id="KW-0067">ATP-binding</keyword>
<comment type="pathway">
    <text evidence="8">Amino-acid biosynthesis; L-proline biosynthesis; L-glutamate 5-semialdehyde from L-glutamate: step 1/2.</text>
</comment>
<evidence type="ECO:0000256" key="7">
    <source>
        <dbReference type="ARBA" id="ARBA00022840"/>
    </source>
</evidence>
<dbReference type="PANTHER" id="PTHR43654:SF3">
    <property type="entry name" value="GLUTAMATE 5-KINASE"/>
    <property type="match status" value="1"/>
</dbReference>
<dbReference type="InterPro" id="IPR019797">
    <property type="entry name" value="Glutamate_5-kinase_CS"/>
</dbReference>
<protein>
    <recommendedName>
        <fullName evidence="8">Glutamate 5-kinase</fullName>
        <ecNumber evidence="8">2.7.2.11</ecNumber>
    </recommendedName>
    <alternativeName>
        <fullName evidence="8">Gamma-glutamyl kinase</fullName>
        <shortName evidence="8">GK</shortName>
    </alternativeName>
</protein>
<dbReference type="InterPro" id="IPR036393">
    <property type="entry name" value="AceGlu_kinase-like_sf"/>
</dbReference>
<dbReference type="InterPro" id="IPR001048">
    <property type="entry name" value="Asp/Glu/Uridylate_kinase"/>
</dbReference>
<dbReference type="FunFam" id="3.40.1160.10:FF:000006">
    <property type="entry name" value="Glutamate 5-kinase"/>
    <property type="match status" value="1"/>
</dbReference>
<keyword evidence="4 8" id="KW-0808">Transferase</keyword>
<keyword evidence="2 8" id="KW-0028">Amino-acid biosynthesis</keyword>
<evidence type="ECO:0000256" key="8">
    <source>
        <dbReference type="HAMAP-Rule" id="MF_00456"/>
    </source>
</evidence>
<sequence>MNPSPKAKAIRGFRPTRREELPRVKRIVVKLGTQVVLDAEGRPALSRLYGLMETVAELRRQGGQPVLVSSGAIGLGARQLGIKPKGLAQKQACAAAGQGQLMSIYQEGFARMGLCAAQVLLTEDDFSDPVRYANLRHTLDTLLELGAIPVLNENDTVSTLELERPVPGRTAIFSDNDHLSALVATHLEADLLVLLSDVTALHTRNPGLHPDALPLAEVAFGADLGVTLEGTSARGRGGMVSKVEAARVAARAGVPVVLASGLVPNVLRQILVGEPVGTLFLAAPKGGRP</sequence>
<dbReference type="InterPro" id="IPR011529">
    <property type="entry name" value="Glu_5kinase"/>
</dbReference>
<evidence type="ECO:0000256" key="1">
    <source>
        <dbReference type="ARBA" id="ARBA00022490"/>
    </source>
</evidence>
<evidence type="ECO:0000256" key="5">
    <source>
        <dbReference type="ARBA" id="ARBA00022741"/>
    </source>
</evidence>
<comment type="similarity">
    <text evidence="8">Belongs to the glutamate 5-kinase family.</text>
</comment>
<dbReference type="EC" id="2.7.2.11" evidence="8"/>
<dbReference type="GO" id="GO:0004349">
    <property type="term" value="F:glutamate 5-kinase activity"/>
    <property type="evidence" value="ECO:0007669"/>
    <property type="project" value="UniProtKB-UniRule"/>
</dbReference>
<dbReference type="PIRSF" id="PIRSF000729">
    <property type="entry name" value="GK"/>
    <property type="match status" value="1"/>
</dbReference>
<evidence type="ECO:0000259" key="9">
    <source>
        <dbReference type="Pfam" id="PF00696"/>
    </source>
</evidence>
<feature type="domain" description="Aspartate/glutamate/uridylate kinase" evidence="9">
    <location>
        <begin position="25"/>
        <end position="259"/>
    </location>
</feature>
<keyword evidence="1 8" id="KW-0963">Cytoplasm</keyword>
<reference evidence="10" key="1">
    <citation type="submission" date="2020-10" db="EMBL/GenBank/DDBJ databases">
        <title>Connecting structure to function with the recovery of over 1000 high-quality activated sludge metagenome-assembled genomes encoding full-length rRNA genes using long-read sequencing.</title>
        <authorList>
            <person name="Singleton C.M."/>
            <person name="Petriglieri F."/>
            <person name="Kristensen J.M."/>
            <person name="Kirkegaard R.H."/>
            <person name="Michaelsen T.Y."/>
            <person name="Andersen M.H."/>
            <person name="Karst S.M."/>
            <person name="Dueholm M.S."/>
            <person name="Nielsen P.H."/>
            <person name="Albertsen M."/>
        </authorList>
    </citation>
    <scope>NUCLEOTIDE SEQUENCE</scope>
    <source>
        <strain evidence="10">Skiv_18-Q3-R9-52_MAXAC.067</strain>
    </source>
</reference>
<feature type="binding site" evidence="8">
    <location>
        <position position="176"/>
    </location>
    <ligand>
        <name>substrate</name>
    </ligand>
</feature>
<feature type="binding site" evidence="8">
    <location>
        <position position="30"/>
    </location>
    <ligand>
        <name>ATP</name>
        <dbReference type="ChEBI" id="CHEBI:30616"/>
    </ligand>
</feature>
<keyword evidence="5 8" id="KW-0547">Nucleotide-binding</keyword>
<dbReference type="InterPro" id="IPR001057">
    <property type="entry name" value="Glu/AcGlu_kinase"/>
</dbReference>
<dbReference type="InterPro" id="IPR005715">
    <property type="entry name" value="Glu_5kinase/COase_Synthase"/>
</dbReference>
<comment type="caution">
    <text evidence="8">Lacks conserved residue(s) required for the propagation of feature annotation.</text>
</comment>
<dbReference type="Pfam" id="PF00696">
    <property type="entry name" value="AA_kinase"/>
    <property type="match status" value="1"/>
</dbReference>
<evidence type="ECO:0000256" key="3">
    <source>
        <dbReference type="ARBA" id="ARBA00022650"/>
    </source>
</evidence>
<comment type="function">
    <text evidence="8">Catalyzes the transfer of a phosphate group to glutamate to form L-glutamate 5-phosphate.</text>
</comment>